<reference evidence="14 15" key="1">
    <citation type="submission" date="2020-07" db="EMBL/GenBank/DDBJ databases">
        <title>Sequencing the genomes of 1000 actinobacteria strains.</title>
        <authorList>
            <person name="Klenk H.-P."/>
        </authorList>
    </citation>
    <scope>NUCLEOTIDE SEQUENCE [LARGE SCALE GENOMIC DNA]</scope>
    <source>
        <strain evidence="14 15">DSM 26487</strain>
    </source>
</reference>
<evidence type="ECO:0000256" key="4">
    <source>
        <dbReference type="ARBA" id="ARBA00022692"/>
    </source>
</evidence>
<dbReference type="GO" id="GO:0008324">
    <property type="term" value="F:monoatomic cation transmembrane transporter activity"/>
    <property type="evidence" value="ECO:0007669"/>
    <property type="project" value="InterPro"/>
</dbReference>
<name>A0A7Z0DHY2_9ACTN</name>
<organism evidence="14 15">
    <name type="scientific">Nocardioides panzhihuensis</name>
    <dbReference type="NCBI Taxonomy" id="860243"/>
    <lineage>
        <taxon>Bacteria</taxon>
        <taxon>Bacillati</taxon>
        <taxon>Actinomycetota</taxon>
        <taxon>Actinomycetes</taxon>
        <taxon>Propionibacteriales</taxon>
        <taxon>Nocardioidaceae</taxon>
        <taxon>Nocardioides</taxon>
    </lineage>
</organism>
<comment type="caution">
    <text evidence="14">The sequence shown here is derived from an EMBL/GenBank/DDBJ whole genome shotgun (WGS) entry which is preliminary data.</text>
</comment>
<evidence type="ECO:0000256" key="8">
    <source>
        <dbReference type="ARBA" id="ARBA00023018"/>
    </source>
</evidence>
<keyword evidence="9 12" id="KW-0472">Membrane</keyword>
<feature type="transmembrane region" description="Helical" evidence="12">
    <location>
        <begin position="118"/>
        <end position="138"/>
    </location>
</feature>
<dbReference type="PANTHER" id="PTHR31937">
    <property type="entry name" value="TRANSMEMBRANE PROTEIN 163"/>
    <property type="match status" value="1"/>
</dbReference>
<keyword evidence="7 12" id="KW-1133">Transmembrane helix</keyword>
<dbReference type="Gene3D" id="1.20.1510.10">
    <property type="entry name" value="Cation efflux protein transmembrane domain"/>
    <property type="match status" value="1"/>
</dbReference>
<evidence type="ECO:0000256" key="11">
    <source>
        <dbReference type="SAM" id="MobiDB-lite"/>
    </source>
</evidence>
<evidence type="ECO:0000256" key="9">
    <source>
        <dbReference type="ARBA" id="ARBA00023136"/>
    </source>
</evidence>
<sequence>MAAHVHAPTDLTAADRKRLGRRAQLLAAASVAYNGVEAVIAIAAGLVAGSVALVGFGLDSVVEVSSGLIILWQFRHRLPESRERQALRLMAVSFFALAAYVAFESARALVTGHDPETSTVGIGLATASLIIMPFLSWAQRRTGRSLGSNAVVADSTQTLLCTYLSAVLLVGLVLNATLGWSWADPVAGLVIAAVALKEGWDAWRGESCSCGPVAVTDDDATPAGCGCDESTCADACCAPDADGAAGADGPADVKLLDVGRSSAPTHPAAGRNRTSTK</sequence>
<gene>
    <name evidence="14" type="ORF">BJ988_000338</name>
</gene>
<evidence type="ECO:0000256" key="12">
    <source>
        <dbReference type="SAM" id="Phobius"/>
    </source>
</evidence>
<evidence type="ECO:0000313" key="14">
    <source>
        <dbReference type="EMBL" id="NYI75690.1"/>
    </source>
</evidence>
<feature type="domain" description="Cation efflux protein transmembrane" evidence="13">
    <location>
        <begin position="91"/>
        <end position="201"/>
    </location>
</feature>
<dbReference type="AlphaFoldDB" id="A0A7Z0DHY2"/>
<keyword evidence="6" id="KW-0862">Zinc</keyword>
<comment type="subcellular location">
    <subcellularLocation>
        <location evidence="2">Cytoplasmic vesicle</location>
        <location evidence="2">Secretory vesicle</location>
        <location evidence="2">Synaptic vesicle membrane</location>
        <topology evidence="2">Multi-pass membrane protein</topology>
    </subcellularLocation>
    <subcellularLocation>
        <location evidence="1">Early endosome membrane</location>
    </subcellularLocation>
</comment>
<keyword evidence="8" id="KW-0770">Synapse</keyword>
<dbReference type="RefSeq" id="WP_179656384.1">
    <property type="nucleotide sequence ID" value="NZ_JACBZR010000001.1"/>
</dbReference>
<evidence type="ECO:0000313" key="15">
    <source>
        <dbReference type="Proteomes" id="UP000564496"/>
    </source>
</evidence>
<evidence type="ECO:0000256" key="2">
    <source>
        <dbReference type="ARBA" id="ARBA00004644"/>
    </source>
</evidence>
<evidence type="ECO:0000259" key="13">
    <source>
        <dbReference type="Pfam" id="PF01545"/>
    </source>
</evidence>
<dbReference type="PANTHER" id="PTHR31937:SF2">
    <property type="entry name" value="TRANSMEMBRANE PROTEIN 163"/>
    <property type="match status" value="1"/>
</dbReference>
<evidence type="ECO:0000256" key="3">
    <source>
        <dbReference type="ARBA" id="ARBA00008731"/>
    </source>
</evidence>
<keyword evidence="5" id="KW-0967">Endosome</keyword>
<dbReference type="GO" id="GO:0016020">
    <property type="term" value="C:membrane"/>
    <property type="evidence" value="ECO:0007669"/>
    <property type="project" value="InterPro"/>
</dbReference>
<evidence type="ECO:0000256" key="10">
    <source>
        <dbReference type="ARBA" id="ARBA00023329"/>
    </source>
</evidence>
<dbReference type="SUPFAM" id="SSF161111">
    <property type="entry name" value="Cation efflux protein transmembrane domain-like"/>
    <property type="match status" value="1"/>
</dbReference>
<feature type="transmembrane region" description="Helical" evidence="12">
    <location>
        <begin position="159"/>
        <end position="183"/>
    </location>
</feature>
<feature type="transmembrane region" description="Helical" evidence="12">
    <location>
        <begin position="53"/>
        <end position="74"/>
    </location>
</feature>
<evidence type="ECO:0000256" key="6">
    <source>
        <dbReference type="ARBA" id="ARBA00022833"/>
    </source>
</evidence>
<feature type="region of interest" description="Disordered" evidence="11">
    <location>
        <begin position="257"/>
        <end position="277"/>
    </location>
</feature>
<feature type="transmembrane region" description="Helical" evidence="12">
    <location>
        <begin position="25"/>
        <end position="47"/>
    </location>
</feature>
<keyword evidence="15" id="KW-1185">Reference proteome</keyword>
<dbReference type="Pfam" id="PF01545">
    <property type="entry name" value="Cation_efflux"/>
    <property type="match status" value="1"/>
</dbReference>
<evidence type="ECO:0000256" key="7">
    <source>
        <dbReference type="ARBA" id="ARBA00022989"/>
    </source>
</evidence>
<protein>
    <submittedName>
        <fullName evidence="14">Divalent metal cation (Fe/Co/Zn/Cd) transporter</fullName>
    </submittedName>
</protein>
<dbReference type="EMBL" id="JACBZR010000001">
    <property type="protein sequence ID" value="NYI75690.1"/>
    <property type="molecule type" value="Genomic_DNA"/>
</dbReference>
<proteinExistence type="inferred from homology"/>
<evidence type="ECO:0000256" key="1">
    <source>
        <dbReference type="ARBA" id="ARBA00004146"/>
    </source>
</evidence>
<keyword evidence="4 12" id="KW-0812">Transmembrane</keyword>
<dbReference type="InterPro" id="IPR058533">
    <property type="entry name" value="Cation_efflux_TM"/>
</dbReference>
<dbReference type="InterPro" id="IPR027469">
    <property type="entry name" value="Cation_efflux_TMD_sf"/>
</dbReference>
<feature type="transmembrane region" description="Helical" evidence="12">
    <location>
        <begin position="86"/>
        <end position="103"/>
    </location>
</feature>
<comment type="similarity">
    <text evidence="3">Belongs to the TMEM163 family.</text>
</comment>
<accession>A0A7Z0DHY2</accession>
<dbReference type="InterPro" id="IPR026765">
    <property type="entry name" value="Tmem163"/>
</dbReference>
<keyword evidence="10" id="KW-0968">Cytoplasmic vesicle</keyword>
<dbReference type="GO" id="GO:0031410">
    <property type="term" value="C:cytoplasmic vesicle"/>
    <property type="evidence" value="ECO:0007669"/>
    <property type="project" value="UniProtKB-KW"/>
</dbReference>
<dbReference type="Proteomes" id="UP000564496">
    <property type="component" value="Unassembled WGS sequence"/>
</dbReference>
<evidence type="ECO:0000256" key="5">
    <source>
        <dbReference type="ARBA" id="ARBA00022753"/>
    </source>
</evidence>